<organism evidence="2 3">
    <name type="scientific">Algoriella xinjiangensis</name>
    <dbReference type="NCBI Taxonomy" id="684065"/>
    <lineage>
        <taxon>Bacteria</taxon>
        <taxon>Pseudomonadati</taxon>
        <taxon>Bacteroidota</taxon>
        <taxon>Flavobacteriia</taxon>
        <taxon>Flavobacteriales</taxon>
        <taxon>Weeksellaceae</taxon>
        <taxon>Algoriella</taxon>
    </lineage>
</organism>
<keyword evidence="1" id="KW-0812">Transmembrane</keyword>
<sequence length="397" mass="46894">MNYLKKSTFYLSKSQRFSLYLLFILILLFEIFQNFFIQKADFELTQADRILLESYKNQLDTKKSSFASYSKNNFHDSIKAFNPNDYSVEDWMKIGFSERQAEVILKYKGIVGGEFTSKEQIKKCYVIDAEKYKELEPYLLLPEKSESTFENKYSEQKIAYRNFDPNDLPQQGWEKLGFSPKQAEVIMKYKQIVGGKFTSKEQIRKCFVINDEKYNEMQTYILLPEKSKQDLKQDKYQAKKTTYSKFNPNNYSAKDWQQIGFSGKQAESILKYKNILGGQFKSKDQLKKCYMISDEKFTEMEPYIDLPETVAYKIESPKIEYKEVKETSKTVLKEKFNPNNLDHQGWINLGFTEKQANTIMNFKRSLGGSFKDAKILKRCYAISEEKFKELEPYLVFE</sequence>
<keyword evidence="1" id="KW-1133">Transmembrane helix</keyword>
<dbReference type="STRING" id="684065.SAMN05421738_10435"/>
<name>A0A1I4UPS0_9FLAO</name>
<evidence type="ECO:0000313" key="2">
    <source>
        <dbReference type="EMBL" id="SFM90723.1"/>
    </source>
</evidence>
<keyword evidence="3" id="KW-1185">Reference proteome</keyword>
<accession>A0A1I4UPS0</accession>
<keyword evidence="1" id="KW-0472">Membrane</keyword>
<dbReference type="RefSeq" id="WP_092906958.1">
    <property type="nucleotide sequence ID" value="NZ_FOUZ01000004.1"/>
</dbReference>
<proteinExistence type="predicted"/>
<dbReference type="EMBL" id="FOUZ01000004">
    <property type="protein sequence ID" value="SFM90723.1"/>
    <property type="molecule type" value="Genomic_DNA"/>
</dbReference>
<dbReference type="InterPro" id="IPR010994">
    <property type="entry name" value="RuvA_2-like"/>
</dbReference>
<dbReference type="Proteomes" id="UP000199149">
    <property type="component" value="Unassembled WGS sequence"/>
</dbReference>
<dbReference type="SUPFAM" id="SSF47781">
    <property type="entry name" value="RuvA domain 2-like"/>
    <property type="match status" value="3"/>
</dbReference>
<reference evidence="3" key="1">
    <citation type="submission" date="2016-10" db="EMBL/GenBank/DDBJ databases">
        <authorList>
            <person name="Varghese N."/>
            <person name="Submissions S."/>
        </authorList>
    </citation>
    <scope>NUCLEOTIDE SEQUENCE [LARGE SCALE GENOMIC DNA]</scope>
    <source>
        <strain evidence="3">XJ109</strain>
    </source>
</reference>
<evidence type="ECO:0000256" key="1">
    <source>
        <dbReference type="SAM" id="Phobius"/>
    </source>
</evidence>
<protein>
    <submittedName>
        <fullName evidence="2">Helix-hairpin-helix motif-containing protein</fullName>
    </submittedName>
</protein>
<dbReference type="AlphaFoldDB" id="A0A1I4UPS0"/>
<feature type="transmembrane region" description="Helical" evidence="1">
    <location>
        <begin position="20"/>
        <end position="37"/>
    </location>
</feature>
<evidence type="ECO:0000313" key="3">
    <source>
        <dbReference type="Proteomes" id="UP000199149"/>
    </source>
</evidence>
<gene>
    <name evidence="2" type="ORF">SAMN05421738_10435</name>
</gene>
<dbReference type="OrthoDB" id="981124at2"/>